<evidence type="ECO:0000256" key="1">
    <source>
        <dbReference type="ARBA" id="ARBA00013194"/>
    </source>
</evidence>
<dbReference type="GO" id="GO:0003755">
    <property type="term" value="F:peptidyl-prolyl cis-trans isomerase activity"/>
    <property type="evidence" value="ECO:0007669"/>
    <property type="project" value="UniProtKB-KW"/>
</dbReference>
<evidence type="ECO:0000256" key="2">
    <source>
        <dbReference type="ARBA" id="ARBA00023110"/>
    </source>
</evidence>
<dbReference type="PROSITE" id="PS50072">
    <property type="entry name" value="CSA_PPIASE_2"/>
    <property type="match status" value="1"/>
</dbReference>
<dbReference type="PANTHER" id="PTHR43246">
    <property type="entry name" value="PEPTIDYL-PROLYL CIS-TRANS ISOMERASE CYP38, CHLOROPLASTIC"/>
    <property type="match status" value="1"/>
</dbReference>
<dbReference type="PRINTS" id="PR00153">
    <property type="entry name" value="CSAPPISMRASE"/>
</dbReference>
<keyword evidence="2" id="KW-0697">Rotamase</keyword>
<dbReference type="PROSITE" id="PS51257">
    <property type="entry name" value="PROKAR_LIPOPROTEIN"/>
    <property type="match status" value="1"/>
</dbReference>
<sequence>MRFSLIIILSLCGLLLSLSSTLSAACPTEQAYPGVTYPELTIDTNVGQVVVELDRRRAPLSVNNFLHLVKNKAFDDNIVHRVVPDYVIQTGAFKTDLTSVLSCGKLFNESGNGLSNDRGTLAMARFDDPHSAESSFYINLKDNANLDPNKKSWGYTVFGYVISGMAVIDQMAQVKTEFNAQINAKDVPVKPIQIISVRLNQ</sequence>
<dbReference type="InterPro" id="IPR002130">
    <property type="entry name" value="Cyclophilin-type_PPIase_dom"/>
</dbReference>
<evidence type="ECO:0000256" key="3">
    <source>
        <dbReference type="ARBA" id="ARBA00023235"/>
    </source>
</evidence>
<dbReference type="InterPro" id="IPR029000">
    <property type="entry name" value="Cyclophilin-like_dom_sf"/>
</dbReference>
<proteinExistence type="predicted"/>
<organism evidence="5">
    <name type="scientific">hydrothermal vent metagenome</name>
    <dbReference type="NCBI Taxonomy" id="652676"/>
    <lineage>
        <taxon>unclassified sequences</taxon>
        <taxon>metagenomes</taxon>
        <taxon>ecological metagenomes</taxon>
    </lineage>
</organism>
<protein>
    <recommendedName>
        <fullName evidence="1">peptidylprolyl isomerase</fullName>
        <ecNumber evidence="1">5.2.1.8</ecNumber>
    </recommendedName>
</protein>
<dbReference type="EMBL" id="UOFA01000042">
    <property type="protein sequence ID" value="VAW43842.1"/>
    <property type="molecule type" value="Genomic_DNA"/>
</dbReference>
<dbReference type="EC" id="5.2.1.8" evidence="1"/>
<feature type="domain" description="PPIase cyclophilin-type" evidence="4">
    <location>
        <begin position="43"/>
        <end position="199"/>
    </location>
</feature>
<evidence type="ECO:0000313" key="5">
    <source>
        <dbReference type="EMBL" id="VAW43842.1"/>
    </source>
</evidence>
<evidence type="ECO:0000259" key="4">
    <source>
        <dbReference type="PROSITE" id="PS50072"/>
    </source>
</evidence>
<dbReference type="SUPFAM" id="SSF50891">
    <property type="entry name" value="Cyclophilin-like"/>
    <property type="match status" value="1"/>
</dbReference>
<dbReference type="Gene3D" id="2.40.100.10">
    <property type="entry name" value="Cyclophilin-like"/>
    <property type="match status" value="1"/>
</dbReference>
<dbReference type="InterPro" id="IPR044665">
    <property type="entry name" value="E_coli_cyclophilin_A-like"/>
</dbReference>
<dbReference type="AlphaFoldDB" id="A0A3B0VXH3"/>
<keyword evidence="3 5" id="KW-0413">Isomerase</keyword>
<reference evidence="5" key="1">
    <citation type="submission" date="2018-06" db="EMBL/GenBank/DDBJ databases">
        <authorList>
            <person name="Zhirakovskaya E."/>
        </authorList>
    </citation>
    <scope>NUCLEOTIDE SEQUENCE</scope>
</reference>
<accession>A0A3B0VXH3</accession>
<name>A0A3B0VXH3_9ZZZZ</name>
<dbReference type="Pfam" id="PF00160">
    <property type="entry name" value="Pro_isomerase"/>
    <property type="match status" value="1"/>
</dbReference>
<gene>
    <name evidence="5" type="ORF">MNBD_GAMMA02-40</name>
</gene>